<keyword evidence="5 6" id="KW-0009">Actin-binding</keyword>
<evidence type="ECO:0000256" key="3">
    <source>
        <dbReference type="ARBA" id="ARBA00023123"/>
    </source>
</evidence>
<proteinExistence type="inferred from homology"/>
<dbReference type="GO" id="GO:0000146">
    <property type="term" value="F:microfilament motor activity"/>
    <property type="evidence" value="ECO:0007669"/>
    <property type="project" value="TreeGrafter"/>
</dbReference>
<dbReference type="GO" id="GO:0030479">
    <property type="term" value="C:actin cortical patch"/>
    <property type="evidence" value="ECO:0007669"/>
    <property type="project" value="TreeGrafter"/>
</dbReference>
<keyword evidence="4" id="KW-0505">Motor protein</keyword>
<evidence type="ECO:0000256" key="6">
    <source>
        <dbReference type="PROSITE-ProRule" id="PRU00782"/>
    </source>
</evidence>
<dbReference type="InterPro" id="IPR036961">
    <property type="entry name" value="Kinesin_motor_dom_sf"/>
</dbReference>
<dbReference type="Pfam" id="PF00063">
    <property type="entry name" value="Myosin_head"/>
    <property type="match status" value="1"/>
</dbReference>
<dbReference type="PANTHER" id="PTHR13140">
    <property type="entry name" value="MYOSIN"/>
    <property type="match status" value="1"/>
</dbReference>
<dbReference type="GO" id="GO:0005886">
    <property type="term" value="C:plasma membrane"/>
    <property type="evidence" value="ECO:0007669"/>
    <property type="project" value="TreeGrafter"/>
</dbReference>
<dbReference type="InterPro" id="IPR001609">
    <property type="entry name" value="Myosin_head_motor_dom-like"/>
</dbReference>
<evidence type="ECO:0000313" key="8">
    <source>
        <dbReference type="EMBL" id="GME77582.1"/>
    </source>
</evidence>
<dbReference type="PANTHER" id="PTHR13140:SF837">
    <property type="entry name" value="MYOSIN-3-RELATED"/>
    <property type="match status" value="1"/>
</dbReference>
<dbReference type="Proteomes" id="UP001165063">
    <property type="component" value="Unassembled WGS sequence"/>
</dbReference>
<comment type="similarity">
    <text evidence="6">Belongs to the TRAFAC class myosin-kinesin ATPase superfamily. Myosin family.</text>
</comment>
<dbReference type="GO" id="GO:0051015">
    <property type="term" value="F:actin filament binding"/>
    <property type="evidence" value="ECO:0007669"/>
    <property type="project" value="TreeGrafter"/>
</dbReference>
<evidence type="ECO:0000256" key="4">
    <source>
        <dbReference type="ARBA" id="ARBA00023175"/>
    </source>
</evidence>
<evidence type="ECO:0000259" key="7">
    <source>
        <dbReference type="PROSITE" id="PS51456"/>
    </source>
</evidence>
<dbReference type="GO" id="GO:0007015">
    <property type="term" value="P:actin filament organization"/>
    <property type="evidence" value="ECO:0007669"/>
    <property type="project" value="TreeGrafter"/>
</dbReference>
<dbReference type="GO" id="GO:0005524">
    <property type="term" value="F:ATP binding"/>
    <property type="evidence" value="ECO:0007669"/>
    <property type="project" value="UniProtKB-KW"/>
</dbReference>
<name>A0A9W6T5J8_AMBMO</name>
<dbReference type="Pfam" id="PF06017">
    <property type="entry name" value="Myosin_TH1"/>
    <property type="match status" value="1"/>
</dbReference>
<dbReference type="InterPro" id="IPR027417">
    <property type="entry name" value="P-loop_NTPase"/>
</dbReference>
<evidence type="ECO:0000256" key="1">
    <source>
        <dbReference type="ARBA" id="ARBA00022741"/>
    </source>
</evidence>
<evidence type="ECO:0000256" key="2">
    <source>
        <dbReference type="ARBA" id="ARBA00022840"/>
    </source>
</evidence>
<gene>
    <name evidence="8" type="ORF">Amon01_000968300</name>
</gene>
<protein>
    <submittedName>
        <fullName evidence="8">Unnamed protein product</fullName>
    </submittedName>
</protein>
<feature type="region of interest" description="Actin-binding" evidence="6">
    <location>
        <begin position="44"/>
        <end position="66"/>
    </location>
</feature>
<feature type="domain" description="Myosin motor" evidence="7">
    <location>
        <begin position="1"/>
        <end position="171"/>
    </location>
</feature>
<comment type="caution">
    <text evidence="8">The sequence shown here is derived from an EMBL/GenBank/DDBJ whole genome shotgun (WGS) entry which is preliminary data.</text>
</comment>
<dbReference type="GO" id="GO:0016459">
    <property type="term" value="C:myosin complex"/>
    <property type="evidence" value="ECO:0007669"/>
    <property type="project" value="UniProtKB-KW"/>
</dbReference>
<dbReference type="OrthoDB" id="6108017at2759"/>
<keyword evidence="1" id="KW-0547">Nucleotide-binding</keyword>
<comment type="caution">
    <text evidence="6">Lacks conserved residue(s) required for the propagation of feature annotation.</text>
</comment>
<dbReference type="PROSITE" id="PS51456">
    <property type="entry name" value="MYOSIN_MOTOR"/>
    <property type="match status" value="1"/>
</dbReference>
<dbReference type="Gene3D" id="1.20.5.4820">
    <property type="match status" value="1"/>
</dbReference>
<dbReference type="SUPFAM" id="SSF52540">
    <property type="entry name" value="P-loop containing nucleoside triphosphate hydrolases"/>
    <property type="match status" value="1"/>
</dbReference>
<sequence length="313" mass="35944">MLKDLLEMIGTTENQFLHTIFPQNVDTNSKRRPPTAGDRIKTSANLLVETLSQASPSYIRTIKPNQNRSPSEYDTKAVLHQVKYLGLQENVRIRRAGFAYRQTFEKFVERFYLLSTQTSYAGEYIWQGDSKTATSLILKDTGIATTEWQLGVTKVFIKKPETLFSLEEMRENYWGSKAKVIQRACRKYLKRRENAARIVQKMWRERIGGGNKYEKLRDFGTSLVVNKKQRRRLSVLGYRAYMGDYLNCNDKSGPGKFIMKSVGLSDPVVFSARGEMLLTKFDKFLMSSSKTSQLILSTVSQCLVYKMIGLQSL</sequence>
<dbReference type="EMBL" id="BSXU01012610">
    <property type="protein sequence ID" value="GME77582.1"/>
    <property type="molecule type" value="Genomic_DNA"/>
</dbReference>
<evidence type="ECO:0000256" key="5">
    <source>
        <dbReference type="ARBA" id="ARBA00023203"/>
    </source>
</evidence>
<dbReference type="GO" id="GO:0051666">
    <property type="term" value="P:actin cortical patch localization"/>
    <property type="evidence" value="ECO:0007669"/>
    <property type="project" value="TreeGrafter"/>
</dbReference>
<evidence type="ECO:0000313" key="9">
    <source>
        <dbReference type="Proteomes" id="UP001165063"/>
    </source>
</evidence>
<dbReference type="SMART" id="SM00242">
    <property type="entry name" value="MYSc"/>
    <property type="match status" value="1"/>
</dbReference>
<organism evidence="8 9">
    <name type="scientific">Ambrosiozyma monospora</name>
    <name type="common">Yeast</name>
    <name type="synonym">Endomycopsis monosporus</name>
    <dbReference type="NCBI Taxonomy" id="43982"/>
    <lineage>
        <taxon>Eukaryota</taxon>
        <taxon>Fungi</taxon>
        <taxon>Dikarya</taxon>
        <taxon>Ascomycota</taxon>
        <taxon>Saccharomycotina</taxon>
        <taxon>Pichiomycetes</taxon>
        <taxon>Pichiales</taxon>
        <taxon>Pichiaceae</taxon>
        <taxon>Ambrosiozyma</taxon>
    </lineage>
</organism>
<dbReference type="GO" id="GO:0006897">
    <property type="term" value="P:endocytosis"/>
    <property type="evidence" value="ECO:0007669"/>
    <property type="project" value="TreeGrafter"/>
</dbReference>
<dbReference type="AlphaFoldDB" id="A0A9W6T5J8"/>
<keyword evidence="2" id="KW-0067">ATP-binding</keyword>
<keyword evidence="9" id="KW-1185">Reference proteome</keyword>
<keyword evidence="3 6" id="KW-0518">Myosin</keyword>
<reference evidence="8" key="1">
    <citation type="submission" date="2023-04" db="EMBL/GenBank/DDBJ databases">
        <title>Ambrosiozyma monospora NBRC 1965.</title>
        <authorList>
            <person name="Ichikawa N."/>
            <person name="Sato H."/>
            <person name="Tonouchi N."/>
        </authorList>
    </citation>
    <scope>NUCLEOTIDE SEQUENCE</scope>
    <source>
        <strain evidence="8">NBRC 1965</strain>
    </source>
</reference>
<dbReference type="InterPro" id="IPR010926">
    <property type="entry name" value="Myosin_TH1"/>
</dbReference>
<dbReference type="Gene3D" id="3.40.850.10">
    <property type="entry name" value="Kinesin motor domain"/>
    <property type="match status" value="1"/>
</dbReference>
<dbReference type="GO" id="GO:0051286">
    <property type="term" value="C:cell tip"/>
    <property type="evidence" value="ECO:0007669"/>
    <property type="project" value="TreeGrafter"/>
</dbReference>
<accession>A0A9W6T5J8</accession>